<accession>A0A165B064</accession>
<keyword evidence="12" id="KW-1185">Reference proteome</keyword>
<dbReference type="PANTHER" id="PTHR11214">
    <property type="entry name" value="BETA-1,3-N-ACETYLGLUCOSAMINYLTRANSFERASE"/>
    <property type="match status" value="1"/>
</dbReference>
<dbReference type="EMBL" id="KV426589">
    <property type="protein sequence ID" value="KZV79601.1"/>
    <property type="molecule type" value="Genomic_DNA"/>
</dbReference>
<evidence type="ECO:0000256" key="1">
    <source>
        <dbReference type="ARBA" id="ARBA00004323"/>
    </source>
</evidence>
<evidence type="ECO:0000256" key="10">
    <source>
        <dbReference type="RuleBase" id="RU363063"/>
    </source>
</evidence>
<evidence type="ECO:0000256" key="6">
    <source>
        <dbReference type="ARBA" id="ARBA00022968"/>
    </source>
</evidence>
<dbReference type="GO" id="GO:0000139">
    <property type="term" value="C:Golgi membrane"/>
    <property type="evidence" value="ECO:0007669"/>
    <property type="project" value="UniProtKB-SubCell"/>
</dbReference>
<evidence type="ECO:0000256" key="5">
    <source>
        <dbReference type="ARBA" id="ARBA00022692"/>
    </source>
</evidence>
<dbReference type="OrthoDB" id="3001461at2759"/>
<keyword evidence="5" id="KW-0812">Transmembrane</keyword>
<organism evidence="11 12">
    <name type="scientific">Exidia glandulosa HHB12029</name>
    <dbReference type="NCBI Taxonomy" id="1314781"/>
    <lineage>
        <taxon>Eukaryota</taxon>
        <taxon>Fungi</taxon>
        <taxon>Dikarya</taxon>
        <taxon>Basidiomycota</taxon>
        <taxon>Agaricomycotina</taxon>
        <taxon>Agaricomycetes</taxon>
        <taxon>Auriculariales</taxon>
        <taxon>Exidiaceae</taxon>
        <taxon>Exidia</taxon>
    </lineage>
</organism>
<keyword evidence="8 10" id="KW-0333">Golgi apparatus</keyword>
<evidence type="ECO:0000313" key="11">
    <source>
        <dbReference type="EMBL" id="KZV79601.1"/>
    </source>
</evidence>
<evidence type="ECO:0000256" key="4">
    <source>
        <dbReference type="ARBA" id="ARBA00022679"/>
    </source>
</evidence>
<dbReference type="InterPro" id="IPR002659">
    <property type="entry name" value="Glyco_trans_31"/>
</dbReference>
<keyword evidence="3 10" id="KW-0328">Glycosyltransferase</keyword>
<evidence type="ECO:0000256" key="7">
    <source>
        <dbReference type="ARBA" id="ARBA00022989"/>
    </source>
</evidence>
<name>A0A165B064_EXIGL</name>
<evidence type="ECO:0000256" key="3">
    <source>
        <dbReference type="ARBA" id="ARBA00022676"/>
    </source>
</evidence>
<dbReference type="EC" id="2.4.1.-" evidence="10"/>
<evidence type="ECO:0000256" key="8">
    <source>
        <dbReference type="ARBA" id="ARBA00023034"/>
    </source>
</evidence>
<dbReference type="AlphaFoldDB" id="A0A165B064"/>
<keyword evidence="6" id="KW-0735">Signal-anchor</keyword>
<dbReference type="STRING" id="1314781.A0A165B064"/>
<keyword evidence="9" id="KW-0472">Membrane</keyword>
<evidence type="ECO:0000256" key="2">
    <source>
        <dbReference type="ARBA" id="ARBA00008661"/>
    </source>
</evidence>
<sequence>MLAMNYKRRGRGRQTACYALLAGLVLLCGHALWTFATGYRGWTAPFSRIQRTAAQIRGLTASSFNFPPDGPPQWYLTPAPRPLVLRIAVMSMADEFELRAFLRDNVYNRSTVPHGDVQFEVKFFLARQPAAFGDLLGVPWRMTAADVNRRMQEEQTRYGDIEIVDGEENTWNLCRKRFLAMKWAAQAPQSKYDFFLTVDSDSFVRLAALARRMNHRHPGLLNPRHDFSMWGVMMSKWFHWRKSVDGVSPDERYDGEWYDFPVGMGYLLSSALTARLDNVSHLLPHNVPYYSDDILVGSWIFEHAPETTIINDKGGFHDPPLHGSLGYPIDYGTALIHHVDLEEMRQLRAMPEWRSEWRQP</sequence>
<dbReference type="Proteomes" id="UP000077266">
    <property type="component" value="Unassembled WGS sequence"/>
</dbReference>
<protein>
    <recommendedName>
        <fullName evidence="10">Hexosyltransferase</fullName>
        <ecNumber evidence="10">2.4.1.-</ecNumber>
    </recommendedName>
</protein>
<comment type="similarity">
    <text evidence="2 10">Belongs to the glycosyltransferase 31 family.</text>
</comment>
<proteinExistence type="inferred from homology"/>
<dbReference type="InParanoid" id="A0A165B064"/>
<keyword evidence="4" id="KW-0808">Transferase</keyword>
<dbReference type="PANTHER" id="PTHR11214:SF351">
    <property type="entry name" value="BETA-1,3-GALACTOSYLTRANSFERASE PVG3"/>
    <property type="match status" value="1"/>
</dbReference>
<keyword evidence="7" id="KW-1133">Transmembrane helix</keyword>
<comment type="subcellular location">
    <subcellularLocation>
        <location evidence="1 10">Golgi apparatus membrane</location>
        <topology evidence="1 10">Single-pass type II membrane protein</topology>
    </subcellularLocation>
</comment>
<evidence type="ECO:0000313" key="12">
    <source>
        <dbReference type="Proteomes" id="UP000077266"/>
    </source>
</evidence>
<gene>
    <name evidence="11" type="ORF">EXIGLDRAFT_846387</name>
</gene>
<reference evidence="11 12" key="1">
    <citation type="journal article" date="2016" name="Mol. Biol. Evol.">
        <title>Comparative Genomics of Early-Diverging Mushroom-Forming Fungi Provides Insights into the Origins of Lignocellulose Decay Capabilities.</title>
        <authorList>
            <person name="Nagy L.G."/>
            <person name="Riley R."/>
            <person name="Tritt A."/>
            <person name="Adam C."/>
            <person name="Daum C."/>
            <person name="Floudas D."/>
            <person name="Sun H."/>
            <person name="Yadav J.S."/>
            <person name="Pangilinan J."/>
            <person name="Larsson K.H."/>
            <person name="Matsuura K."/>
            <person name="Barry K."/>
            <person name="Labutti K."/>
            <person name="Kuo R."/>
            <person name="Ohm R.A."/>
            <person name="Bhattacharya S.S."/>
            <person name="Shirouzu T."/>
            <person name="Yoshinaga Y."/>
            <person name="Martin F.M."/>
            <person name="Grigoriev I.V."/>
            <person name="Hibbett D.S."/>
        </authorList>
    </citation>
    <scope>NUCLEOTIDE SEQUENCE [LARGE SCALE GENOMIC DNA]</scope>
    <source>
        <strain evidence="11 12">HHB12029</strain>
    </source>
</reference>
<dbReference type="GO" id="GO:0016758">
    <property type="term" value="F:hexosyltransferase activity"/>
    <property type="evidence" value="ECO:0007669"/>
    <property type="project" value="InterPro"/>
</dbReference>
<dbReference type="Pfam" id="PF01762">
    <property type="entry name" value="Galactosyl_T"/>
    <property type="match status" value="1"/>
</dbReference>
<dbReference type="Gene3D" id="3.90.550.50">
    <property type="match status" value="1"/>
</dbReference>
<evidence type="ECO:0000256" key="9">
    <source>
        <dbReference type="ARBA" id="ARBA00023136"/>
    </source>
</evidence>